<proteinExistence type="predicted"/>
<dbReference type="Proteomes" id="UP000799439">
    <property type="component" value="Unassembled WGS sequence"/>
</dbReference>
<evidence type="ECO:0000256" key="2">
    <source>
        <dbReference type="ARBA" id="ARBA00022963"/>
    </source>
</evidence>
<comment type="caution">
    <text evidence="4">Lacks conserved residue(s) required for the propagation of feature annotation.</text>
</comment>
<feature type="domain" description="PNPLA" evidence="5">
    <location>
        <begin position="9"/>
        <end position="208"/>
    </location>
</feature>
<keyword evidence="3" id="KW-0443">Lipid metabolism</keyword>
<dbReference type="GO" id="GO:0047499">
    <property type="term" value="F:calcium-independent phospholipase A2 activity"/>
    <property type="evidence" value="ECO:0007669"/>
    <property type="project" value="TreeGrafter"/>
</dbReference>
<dbReference type="InterPro" id="IPR002641">
    <property type="entry name" value="PNPLA_dom"/>
</dbReference>
<dbReference type="AlphaFoldDB" id="A0A9P4IXW1"/>
<dbReference type="GO" id="GO:0016020">
    <property type="term" value="C:membrane"/>
    <property type="evidence" value="ECO:0007669"/>
    <property type="project" value="TreeGrafter"/>
</dbReference>
<reference evidence="6" key="1">
    <citation type="journal article" date="2020" name="Stud. Mycol.">
        <title>101 Dothideomycetes genomes: a test case for predicting lifestyles and emergence of pathogens.</title>
        <authorList>
            <person name="Haridas S."/>
            <person name="Albert R."/>
            <person name="Binder M."/>
            <person name="Bloem J."/>
            <person name="Labutti K."/>
            <person name="Salamov A."/>
            <person name="Andreopoulos B."/>
            <person name="Baker S."/>
            <person name="Barry K."/>
            <person name="Bills G."/>
            <person name="Bluhm B."/>
            <person name="Cannon C."/>
            <person name="Castanera R."/>
            <person name="Culley D."/>
            <person name="Daum C."/>
            <person name="Ezra D."/>
            <person name="Gonzalez J."/>
            <person name="Henrissat B."/>
            <person name="Kuo A."/>
            <person name="Liang C."/>
            <person name="Lipzen A."/>
            <person name="Lutzoni F."/>
            <person name="Magnuson J."/>
            <person name="Mondo S."/>
            <person name="Nolan M."/>
            <person name="Ohm R."/>
            <person name="Pangilinan J."/>
            <person name="Park H.-J."/>
            <person name="Ramirez L."/>
            <person name="Alfaro M."/>
            <person name="Sun H."/>
            <person name="Tritt A."/>
            <person name="Yoshinaga Y."/>
            <person name="Zwiers L.-H."/>
            <person name="Turgeon B."/>
            <person name="Goodwin S."/>
            <person name="Spatafora J."/>
            <person name="Crous P."/>
            <person name="Grigoriev I."/>
        </authorList>
    </citation>
    <scope>NUCLEOTIDE SEQUENCE</scope>
    <source>
        <strain evidence="6">CBS 260.36</strain>
    </source>
</reference>
<accession>A0A9P4IXW1</accession>
<organism evidence="6 7">
    <name type="scientific">Myriangium duriaei CBS 260.36</name>
    <dbReference type="NCBI Taxonomy" id="1168546"/>
    <lineage>
        <taxon>Eukaryota</taxon>
        <taxon>Fungi</taxon>
        <taxon>Dikarya</taxon>
        <taxon>Ascomycota</taxon>
        <taxon>Pezizomycotina</taxon>
        <taxon>Dothideomycetes</taxon>
        <taxon>Dothideomycetidae</taxon>
        <taxon>Myriangiales</taxon>
        <taxon>Myriangiaceae</taxon>
        <taxon>Myriangium</taxon>
    </lineage>
</organism>
<dbReference type="EMBL" id="ML996087">
    <property type="protein sequence ID" value="KAF2151912.1"/>
    <property type="molecule type" value="Genomic_DNA"/>
</dbReference>
<dbReference type="PROSITE" id="PS51635">
    <property type="entry name" value="PNPLA"/>
    <property type="match status" value="1"/>
</dbReference>
<dbReference type="Gene3D" id="3.40.1090.10">
    <property type="entry name" value="Cytosolic phospholipase A2 catalytic domain"/>
    <property type="match status" value="1"/>
</dbReference>
<evidence type="ECO:0000256" key="4">
    <source>
        <dbReference type="PROSITE-ProRule" id="PRU01161"/>
    </source>
</evidence>
<evidence type="ECO:0000259" key="5">
    <source>
        <dbReference type="PROSITE" id="PS51635"/>
    </source>
</evidence>
<gene>
    <name evidence="6" type="ORF">K461DRAFT_158958</name>
</gene>
<evidence type="ECO:0000256" key="1">
    <source>
        <dbReference type="ARBA" id="ARBA00022801"/>
    </source>
</evidence>
<dbReference type="PANTHER" id="PTHR24185">
    <property type="entry name" value="CALCIUM-INDEPENDENT PHOSPHOLIPASE A2-GAMMA"/>
    <property type="match status" value="1"/>
</dbReference>
<comment type="caution">
    <text evidence="6">The sequence shown here is derived from an EMBL/GenBank/DDBJ whole genome shotgun (WGS) entry which is preliminary data.</text>
</comment>
<sequence>MPGRGINLLCIDGGIDGGWVQGLSALVLIRKLMEFIDSDHPPKPCEYFDMIGGTGMGGVIAIMLGRLGMTVDECSNHYAALQDRIFCSIIGKPFSNHNRHDHMALELGIKTILRSRGLEDDALFKNSDKAACKVFVTVTCAGTTTIDVLASYYRRKGAAELYNTATIWQAARATSADSTVFEPINIGPSKRRFLGGGTGANNPIFILWEEAMGAFSRHGHLEGNLNCIVSLGCGIGCLERFGENAAIRAKTVDRIVKETDETAKRFLNNRPTVLDTGIYHRFSAPNVGNIINSEDMTSVLQMTDHYIDNKETQDRLQLCTSKLLMRGGEYAVLRSR</sequence>
<dbReference type="PANTHER" id="PTHR24185:SF1">
    <property type="entry name" value="CALCIUM-INDEPENDENT PHOSPHOLIPASE A2-GAMMA"/>
    <property type="match status" value="1"/>
</dbReference>
<dbReference type="SUPFAM" id="SSF52151">
    <property type="entry name" value="FabD/lysophospholipase-like"/>
    <property type="match status" value="1"/>
</dbReference>
<keyword evidence="1" id="KW-0378">Hydrolase</keyword>
<evidence type="ECO:0000313" key="7">
    <source>
        <dbReference type="Proteomes" id="UP000799439"/>
    </source>
</evidence>
<dbReference type="GO" id="GO:0019369">
    <property type="term" value="P:arachidonate metabolic process"/>
    <property type="evidence" value="ECO:0007669"/>
    <property type="project" value="TreeGrafter"/>
</dbReference>
<dbReference type="OrthoDB" id="1658288at2759"/>
<keyword evidence="7" id="KW-1185">Reference proteome</keyword>
<evidence type="ECO:0000256" key="3">
    <source>
        <dbReference type="ARBA" id="ARBA00023098"/>
    </source>
</evidence>
<evidence type="ECO:0000313" key="6">
    <source>
        <dbReference type="EMBL" id="KAF2151912.1"/>
    </source>
</evidence>
<dbReference type="GO" id="GO:0016042">
    <property type="term" value="P:lipid catabolic process"/>
    <property type="evidence" value="ECO:0007669"/>
    <property type="project" value="UniProtKB-KW"/>
</dbReference>
<dbReference type="GO" id="GO:0046486">
    <property type="term" value="P:glycerolipid metabolic process"/>
    <property type="evidence" value="ECO:0007669"/>
    <property type="project" value="UniProtKB-ARBA"/>
</dbReference>
<dbReference type="InterPro" id="IPR016035">
    <property type="entry name" value="Acyl_Trfase/lysoPLipase"/>
</dbReference>
<name>A0A9P4IXW1_9PEZI</name>
<dbReference type="Pfam" id="PF01734">
    <property type="entry name" value="Patatin"/>
    <property type="match status" value="1"/>
</dbReference>
<protein>
    <submittedName>
        <fullName evidence="6">FabD/lysophospholipase-like protein</fullName>
    </submittedName>
</protein>
<keyword evidence="2" id="KW-0442">Lipid degradation</keyword>